<evidence type="ECO:0000256" key="1">
    <source>
        <dbReference type="SAM" id="MobiDB-lite"/>
    </source>
</evidence>
<keyword evidence="3" id="KW-1185">Reference proteome</keyword>
<comment type="caution">
    <text evidence="2">The sequence shown here is derived from an EMBL/GenBank/DDBJ whole genome shotgun (WGS) entry which is preliminary data.</text>
</comment>
<dbReference type="Proteomes" id="UP000616724">
    <property type="component" value="Unassembled WGS sequence"/>
</dbReference>
<evidence type="ECO:0008006" key="4">
    <source>
        <dbReference type="Google" id="ProtNLM"/>
    </source>
</evidence>
<sequence>MAGWLVTGALATGAGVAVITFLGEPLTASAHRPLSSAEVTAALARTTPSASRPAAVPSPAATPPETPLPSGDPARTGASTPAPPPGGPSTGRSRVIGTEGGSTIARCDDGLVTLRAWSPAQGFRVDDVDRGPAARVRVEFESDETDVKIEVWCSADGSPVHRLHD</sequence>
<proteinExistence type="predicted"/>
<reference evidence="2 3" key="1">
    <citation type="submission" date="2021-01" db="EMBL/GenBank/DDBJ databases">
        <title>Whole genome shotgun sequence of Planobispora longispora NBRC 13918.</title>
        <authorList>
            <person name="Komaki H."/>
            <person name="Tamura T."/>
        </authorList>
    </citation>
    <scope>NUCLEOTIDE SEQUENCE [LARGE SCALE GENOMIC DNA]</scope>
    <source>
        <strain evidence="2 3">NBRC 13918</strain>
    </source>
</reference>
<accession>A0A8J3RSS3</accession>
<evidence type="ECO:0000313" key="2">
    <source>
        <dbReference type="EMBL" id="GIH77608.1"/>
    </source>
</evidence>
<gene>
    <name evidence="2" type="ORF">Plo01_40370</name>
</gene>
<organism evidence="2 3">
    <name type="scientific">Planobispora longispora</name>
    <dbReference type="NCBI Taxonomy" id="28887"/>
    <lineage>
        <taxon>Bacteria</taxon>
        <taxon>Bacillati</taxon>
        <taxon>Actinomycetota</taxon>
        <taxon>Actinomycetes</taxon>
        <taxon>Streptosporangiales</taxon>
        <taxon>Streptosporangiaceae</taxon>
        <taxon>Planobispora</taxon>
    </lineage>
</organism>
<feature type="region of interest" description="Disordered" evidence="1">
    <location>
        <begin position="40"/>
        <end position="102"/>
    </location>
</feature>
<feature type="compositionally biased region" description="Low complexity" evidence="1">
    <location>
        <begin position="46"/>
        <end position="59"/>
    </location>
</feature>
<protein>
    <recommendedName>
        <fullName evidence="4">Septum formation initiator</fullName>
    </recommendedName>
</protein>
<name>A0A8J3RSS3_9ACTN</name>
<evidence type="ECO:0000313" key="3">
    <source>
        <dbReference type="Proteomes" id="UP000616724"/>
    </source>
</evidence>
<dbReference type="EMBL" id="BOOH01000033">
    <property type="protein sequence ID" value="GIH77608.1"/>
    <property type="molecule type" value="Genomic_DNA"/>
</dbReference>
<dbReference type="AlphaFoldDB" id="A0A8J3RSS3"/>